<dbReference type="InterPro" id="IPR050330">
    <property type="entry name" value="Bact_OuterMem_StrucFunc"/>
</dbReference>
<dbReference type="CDD" id="cd07185">
    <property type="entry name" value="OmpA_C-like"/>
    <property type="match status" value="1"/>
</dbReference>
<dbReference type="Gene3D" id="3.30.1330.60">
    <property type="entry name" value="OmpA-like domain"/>
    <property type="match status" value="1"/>
</dbReference>
<feature type="signal peptide" evidence="6">
    <location>
        <begin position="1"/>
        <end position="19"/>
    </location>
</feature>
<sequence>MKKFFTLCAAAALAVSASAQTVTESKTFDNWYIGVNGGLATGIHPSQLGCGGTWLKDITPNAGIRVGRYFTPVFGLAAESNVYFSDLHHTGRTMNNLFGNYTNTLVNSINTSLIATINFSNWFGGYKGEPRLFEVSGVYGLGWGHVFGGEDHDRYYANSWDSADKVDFLTSKAGLDFAFNLGKDKAWQVYVEPAVVWNLEGAKKGVRYDANYADFQLNAGVVYKFKNSNGTHNFTIAQVRDQAEIDGLNAKINDLRNDLNGKDSELAAKNRQIADLQKALDECNSKPKYEKPATATNLQPTVIFRQGKSVVDPAQYANIELIAQYMKNHPEATVEIKGYASPEGSKELNQRLSEKRADAVKNILVKKYKIAASRLTTKGMGATDKLFEQVEFNRVATFNDNAK</sequence>
<comment type="subcellular location">
    <subcellularLocation>
        <location evidence="1">Cell outer membrane</location>
    </subcellularLocation>
</comment>
<accession>A0A0D0I4L7</accession>
<dbReference type="OrthoDB" id="1047776at2"/>
<dbReference type="STRING" id="1602171.ST44_08950"/>
<dbReference type="InterPro" id="IPR036737">
    <property type="entry name" value="OmpA-like_sf"/>
</dbReference>
<dbReference type="GO" id="GO:0009279">
    <property type="term" value="C:cell outer membrane"/>
    <property type="evidence" value="ECO:0007669"/>
    <property type="project" value="UniProtKB-SubCell"/>
</dbReference>
<dbReference type="PROSITE" id="PS51123">
    <property type="entry name" value="OMPA_2"/>
    <property type="match status" value="1"/>
</dbReference>
<dbReference type="InterPro" id="IPR006664">
    <property type="entry name" value="OMP_bac"/>
</dbReference>
<evidence type="ECO:0000256" key="3">
    <source>
        <dbReference type="ARBA" id="ARBA00023237"/>
    </source>
</evidence>
<reference evidence="8 9" key="1">
    <citation type="submission" date="2015-01" db="EMBL/GenBank/DDBJ databases">
        <title>Comparative genomics of non-oral Prevotella species.</title>
        <authorList>
            <person name="Accetto T."/>
            <person name="Nograsek B."/>
            <person name="Avgustin G."/>
        </authorList>
    </citation>
    <scope>NUCLEOTIDE SEQUENCE [LARGE SCALE GENOMIC DNA]</scope>
    <source>
        <strain evidence="8 9">P5-119</strain>
    </source>
</reference>
<evidence type="ECO:0000256" key="5">
    <source>
        <dbReference type="SAM" id="Coils"/>
    </source>
</evidence>
<gene>
    <name evidence="8" type="ORF">ST44_08950</name>
</gene>
<feature type="chain" id="PRO_5002211916" evidence="6">
    <location>
        <begin position="20"/>
        <end position="403"/>
    </location>
</feature>
<dbReference type="AlphaFoldDB" id="A0A0D0I4L7"/>
<dbReference type="Pfam" id="PF00691">
    <property type="entry name" value="OmpA"/>
    <property type="match status" value="1"/>
</dbReference>
<proteinExistence type="predicted"/>
<evidence type="ECO:0000256" key="2">
    <source>
        <dbReference type="ARBA" id="ARBA00023136"/>
    </source>
</evidence>
<evidence type="ECO:0000256" key="1">
    <source>
        <dbReference type="ARBA" id="ARBA00004442"/>
    </source>
</evidence>
<feature type="domain" description="OmpA-like" evidence="7">
    <location>
        <begin position="291"/>
        <end position="403"/>
    </location>
</feature>
<keyword evidence="5" id="KW-0175">Coiled coil</keyword>
<dbReference type="InterPro" id="IPR006665">
    <property type="entry name" value="OmpA-like"/>
</dbReference>
<dbReference type="RefSeq" id="WP_022315892.1">
    <property type="nucleotide sequence ID" value="NZ_JAXESS010000022.1"/>
</dbReference>
<keyword evidence="9" id="KW-1185">Reference proteome</keyword>
<dbReference type="PANTHER" id="PTHR30329">
    <property type="entry name" value="STATOR ELEMENT OF FLAGELLAR MOTOR COMPLEX"/>
    <property type="match status" value="1"/>
</dbReference>
<dbReference type="PRINTS" id="PR01021">
    <property type="entry name" value="OMPADOMAIN"/>
</dbReference>
<evidence type="ECO:0000313" key="9">
    <source>
        <dbReference type="Proteomes" id="UP000032046"/>
    </source>
</evidence>
<dbReference type="PANTHER" id="PTHR30329:SF21">
    <property type="entry name" value="LIPOPROTEIN YIAD-RELATED"/>
    <property type="match status" value="1"/>
</dbReference>
<organism evidence="8 9">
    <name type="scientific">Prevotella pectinovora</name>
    <dbReference type="NCBI Taxonomy" id="1602169"/>
    <lineage>
        <taxon>Bacteria</taxon>
        <taxon>Pseudomonadati</taxon>
        <taxon>Bacteroidota</taxon>
        <taxon>Bacteroidia</taxon>
        <taxon>Bacteroidales</taxon>
        <taxon>Prevotellaceae</taxon>
        <taxon>Prevotella</taxon>
    </lineage>
</organism>
<evidence type="ECO:0000256" key="6">
    <source>
        <dbReference type="SAM" id="SignalP"/>
    </source>
</evidence>
<keyword evidence="6" id="KW-0732">Signal</keyword>
<keyword evidence="2 4" id="KW-0472">Membrane</keyword>
<protein>
    <submittedName>
        <fullName evidence="8">OmpA family protein</fullName>
    </submittedName>
</protein>
<comment type="caution">
    <text evidence="8">The sequence shown here is derived from an EMBL/GenBank/DDBJ whole genome shotgun (WGS) entry which is preliminary data.</text>
</comment>
<evidence type="ECO:0000256" key="4">
    <source>
        <dbReference type="PROSITE-ProRule" id="PRU00473"/>
    </source>
</evidence>
<dbReference type="Proteomes" id="UP000032046">
    <property type="component" value="Unassembled WGS sequence"/>
</dbReference>
<keyword evidence="3" id="KW-0998">Cell outer membrane</keyword>
<dbReference type="SUPFAM" id="SSF103088">
    <property type="entry name" value="OmpA-like"/>
    <property type="match status" value="1"/>
</dbReference>
<dbReference type="EMBL" id="JXQK01000063">
    <property type="protein sequence ID" value="KIP61722.1"/>
    <property type="molecule type" value="Genomic_DNA"/>
</dbReference>
<evidence type="ECO:0000259" key="7">
    <source>
        <dbReference type="PROSITE" id="PS51123"/>
    </source>
</evidence>
<feature type="coiled-coil region" evidence="5">
    <location>
        <begin position="238"/>
        <end position="286"/>
    </location>
</feature>
<name>A0A0D0I4L7_9BACT</name>
<evidence type="ECO:0000313" key="8">
    <source>
        <dbReference type="EMBL" id="KIP61722.1"/>
    </source>
</evidence>